<dbReference type="Gramene" id="KZM82346">
    <property type="protein sequence ID" value="KZM82346"/>
    <property type="gene ID" value="DCAR_029915"/>
</dbReference>
<proteinExistence type="predicted"/>
<accession>A0A175YFB4</accession>
<sequence length="51" mass="5624">MLLHGIMGRMWLHIGLKRLANRGLRSLVVAYQEVPEGGKESAGGQFIGMDE</sequence>
<dbReference type="GO" id="GO:0000166">
    <property type="term" value="F:nucleotide binding"/>
    <property type="evidence" value="ECO:0007669"/>
    <property type="project" value="InterPro"/>
</dbReference>
<dbReference type="Gene3D" id="3.40.1110.10">
    <property type="entry name" value="Calcium-transporting ATPase, cytoplasmic domain N"/>
    <property type="match status" value="1"/>
</dbReference>
<dbReference type="AlphaFoldDB" id="A0A175YFB4"/>
<comment type="caution">
    <text evidence="1">The sequence shown here is derived from an EMBL/GenBank/DDBJ whole genome shotgun (WGS) entry which is preliminary data.</text>
</comment>
<evidence type="ECO:0000313" key="1">
    <source>
        <dbReference type="EMBL" id="KZM82346.1"/>
    </source>
</evidence>
<dbReference type="STRING" id="79200.A0A175YFB4"/>
<dbReference type="InterPro" id="IPR023299">
    <property type="entry name" value="ATPase_P-typ_cyto_dom_N"/>
</dbReference>
<gene>
    <name evidence="1" type="ORF">DCAR_029915</name>
</gene>
<dbReference type="EMBL" id="LNRQ01000009">
    <property type="protein sequence ID" value="KZM82346.1"/>
    <property type="molecule type" value="Genomic_DNA"/>
</dbReference>
<reference evidence="1" key="1">
    <citation type="journal article" date="2016" name="Nat. Genet.">
        <title>A high-quality carrot genome assembly provides new insights into carotenoid accumulation and asterid genome evolution.</title>
        <authorList>
            <person name="Iorizzo M."/>
            <person name="Ellison S."/>
            <person name="Senalik D."/>
            <person name="Zeng P."/>
            <person name="Satapoomin P."/>
            <person name="Huang J."/>
            <person name="Bowman M."/>
            <person name="Iovene M."/>
            <person name="Sanseverino W."/>
            <person name="Cavagnaro P."/>
            <person name="Yildiz M."/>
            <person name="Macko-Podgorni A."/>
            <person name="Moranska E."/>
            <person name="Grzebelus E."/>
            <person name="Grzebelus D."/>
            <person name="Ashrafi H."/>
            <person name="Zheng Z."/>
            <person name="Cheng S."/>
            <person name="Spooner D."/>
            <person name="Van Deynze A."/>
            <person name="Simon P."/>
        </authorList>
    </citation>
    <scope>NUCLEOTIDE SEQUENCE [LARGE SCALE GENOMIC DNA]</scope>
    <source>
        <tissue evidence="1">Leaf</tissue>
    </source>
</reference>
<name>A0A175YFB4_DAUCS</name>
<protein>
    <submittedName>
        <fullName evidence="1">Uncharacterized protein</fullName>
    </submittedName>
</protein>
<organism evidence="1">
    <name type="scientific">Daucus carota subsp. sativus</name>
    <name type="common">Carrot</name>
    <dbReference type="NCBI Taxonomy" id="79200"/>
    <lineage>
        <taxon>Eukaryota</taxon>
        <taxon>Viridiplantae</taxon>
        <taxon>Streptophyta</taxon>
        <taxon>Embryophyta</taxon>
        <taxon>Tracheophyta</taxon>
        <taxon>Spermatophyta</taxon>
        <taxon>Magnoliopsida</taxon>
        <taxon>eudicotyledons</taxon>
        <taxon>Gunneridae</taxon>
        <taxon>Pentapetalae</taxon>
        <taxon>asterids</taxon>
        <taxon>campanulids</taxon>
        <taxon>Apiales</taxon>
        <taxon>Apiaceae</taxon>
        <taxon>Apioideae</taxon>
        <taxon>Scandiceae</taxon>
        <taxon>Daucinae</taxon>
        <taxon>Daucus</taxon>
        <taxon>Daucus sect. Daucus</taxon>
    </lineage>
</organism>